<evidence type="ECO:0000313" key="1">
    <source>
        <dbReference type="EMBL" id="KAH0809569.1"/>
    </source>
</evidence>
<organism evidence="1 2">
    <name type="scientific">Tenebrio molitor</name>
    <name type="common">Yellow mealworm beetle</name>
    <dbReference type="NCBI Taxonomy" id="7067"/>
    <lineage>
        <taxon>Eukaryota</taxon>
        <taxon>Metazoa</taxon>
        <taxon>Ecdysozoa</taxon>
        <taxon>Arthropoda</taxon>
        <taxon>Hexapoda</taxon>
        <taxon>Insecta</taxon>
        <taxon>Pterygota</taxon>
        <taxon>Neoptera</taxon>
        <taxon>Endopterygota</taxon>
        <taxon>Coleoptera</taxon>
        <taxon>Polyphaga</taxon>
        <taxon>Cucujiformia</taxon>
        <taxon>Tenebrionidae</taxon>
        <taxon>Tenebrio</taxon>
    </lineage>
</organism>
<dbReference type="EMBL" id="JABDTM020028051">
    <property type="protein sequence ID" value="KAH0809569.1"/>
    <property type="molecule type" value="Genomic_DNA"/>
</dbReference>
<evidence type="ECO:0000313" key="2">
    <source>
        <dbReference type="Proteomes" id="UP000719412"/>
    </source>
</evidence>
<reference evidence="1" key="1">
    <citation type="journal article" date="2020" name="J Insects Food Feed">
        <title>The yellow mealworm (Tenebrio molitor) genome: a resource for the emerging insects as food and feed industry.</title>
        <authorList>
            <person name="Eriksson T."/>
            <person name="Andere A."/>
            <person name="Kelstrup H."/>
            <person name="Emery V."/>
            <person name="Picard C."/>
        </authorList>
    </citation>
    <scope>NUCLEOTIDE SEQUENCE</scope>
    <source>
        <strain evidence="1">Stoneville</strain>
        <tissue evidence="1">Whole head</tissue>
    </source>
</reference>
<sequence>MGKFLANVTPVPVVKTDGVNKDIALHRDFSSPPPERSLLWHDRPDIACCFSREAPSC</sequence>
<protein>
    <submittedName>
        <fullName evidence="1">Uncharacterized protein</fullName>
    </submittedName>
</protein>
<accession>A0A8J6H7L3</accession>
<proteinExistence type="predicted"/>
<name>A0A8J6H7L3_TENMO</name>
<dbReference type="AlphaFoldDB" id="A0A8J6H7L3"/>
<comment type="caution">
    <text evidence="1">The sequence shown here is derived from an EMBL/GenBank/DDBJ whole genome shotgun (WGS) entry which is preliminary data.</text>
</comment>
<gene>
    <name evidence="1" type="ORF">GEV33_013222</name>
</gene>
<dbReference type="Proteomes" id="UP000719412">
    <property type="component" value="Unassembled WGS sequence"/>
</dbReference>
<reference evidence="1" key="2">
    <citation type="submission" date="2021-08" db="EMBL/GenBank/DDBJ databases">
        <authorList>
            <person name="Eriksson T."/>
        </authorList>
    </citation>
    <scope>NUCLEOTIDE SEQUENCE</scope>
    <source>
        <strain evidence="1">Stoneville</strain>
        <tissue evidence="1">Whole head</tissue>
    </source>
</reference>
<keyword evidence="2" id="KW-1185">Reference proteome</keyword>